<sequence>MINFNNVDIPISAILESINCDDNVISVIAYWSQMDGLGNKHSDIDLYVLTHSNTNVKCQWDYGITKISCPYINGVKFDIEYWEYDKVMQIIADIHNKSLVLIEDRVKLTVLSRIYKGICIFGKTIKEQINYEELRNYIIYLYRWSCKSSYDDAKHFADVSDYTGTLTSNSFAVMAGMTAINACNSKLILQPKWVPKVYMETEANDLVTQYIDGFVFVNVTEQHLPFLVDNQLKIIKRMLLRLE</sequence>
<evidence type="ECO:0000313" key="1">
    <source>
        <dbReference type="EMBL" id="RKD31744.1"/>
    </source>
</evidence>
<dbReference type="AlphaFoldDB" id="A0A419T2F8"/>
<dbReference type="EMBL" id="MCIA01000016">
    <property type="protein sequence ID" value="RKD31744.1"/>
    <property type="molecule type" value="Genomic_DNA"/>
</dbReference>
<dbReference type="OrthoDB" id="4162222at2"/>
<reference evidence="1 2" key="1">
    <citation type="submission" date="2016-08" db="EMBL/GenBank/DDBJ databases">
        <title>A new outlook on sporulation: Clostridium algidixylanolyticum.</title>
        <authorList>
            <person name="Poppleton D.I."/>
            <person name="Gribaldo S."/>
        </authorList>
    </citation>
    <scope>NUCLEOTIDE SEQUENCE [LARGE SCALE GENOMIC DNA]</scope>
    <source>
        <strain evidence="1 2">SPL73</strain>
    </source>
</reference>
<name>A0A419T2F8_9FIRM</name>
<protein>
    <submittedName>
        <fullName evidence="1">Uncharacterized protein</fullName>
    </submittedName>
</protein>
<comment type="caution">
    <text evidence="1">The sequence shown here is derived from an EMBL/GenBank/DDBJ whole genome shotgun (WGS) entry which is preliminary data.</text>
</comment>
<evidence type="ECO:0000313" key="2">
    <source>
        <dbReference type="Proteomes" id="UP000284277"/>
    </source>
</evidence>
<dbReference type="Proteomes" id="UP000284277">
    <property type="component" value="Unassembled WGS sequence"/>
</dbReference>
<keyword evidence="2" id="KW-1185">Reference proteome</keyword>
<gene>
    <name evidence="1" type="ORF">BET01_19685</name>
</gene>
<proteinExistence type="predicted"/>
<organism evidence="1 2">
    <name type="scientific">Lacrimispora algidixylanolytica</name>
    <dbReference type="NCBI Taxonomy" id="94868"/>
    <lineage>
        <taxon>Bacteria</taxon>
        <taxon>Bacillati</taxon>
        <taxon>Bacillota</taxon>
        <taxon>Clostridia</taxon>
        <taxon>Lachnospirales</taxon>
        <taxon>Lachnospiraceae</taxon>
        <taxon>Lacrimispora</taxon>
    </lineage>
</organism>
<dbReference type="RefSeq" id="WP_120196904.1">
    <property type="nucleotide sequence ID" value="NZ_MCIA01000016.1"/>
</dbReference>
<accession>A0A419T2F8</accession>